<dbReference type="AlphaFoldDB" id="A0AAD4SH12"/>
<dbReference type="Proteomes" id="UP001202328">
    <property type="component" value="Unassembled WGS sequence"/>
</dbReference>
<name>A0AAD4SH12_9MAGN</name>
<evidence type="ECO:0000256" key="1">
    <source>
        <dbReference type="SAM" id="MobiDB-lite"/>
    </source>
</evidence>
<organism evidence="2 3">
    <name type="scientific">Papaver atlanticum</name>
    <dbReference type="NCBI Taxonomy" id="357466"/>
    <lineage>
        <taxon>Eukaryota</taxon>
        <taxon>Viridiplantae</taxon>
        <taxon>Streptophyta</taxon>
        <taxon>Embryophyta</taxon>
        <taxon>Tracheophyta</taxon>
        <taxon>Spermatophyta</taxon>
        <taxon>Magnoliopsida</taxon>
        <taxon>Ranunculales</taxon>
        <taxon>Papaveraceae</taxon>
        <taxon>Papaveroideae</taxon>
        <taxon>Papaver</taxon>
    </lineage>
</organism>
<proteinExistence type="predicted"/>
<evidence type="ECO:0000313" key="3">
    <source>
        <dbReference type="Proteomes" id="UP001202328"/>
    </source>
</evidence>
<sequence length="171" mass="18931">MSVLNGEDIFMDAISDEISQNASVENDLVEIVNETQEISALGKRLFSEISPTSDDFPPESGYLQVVVNQYLSGVKEKPDFNFETADAHFSFSKSLSKDLEEEEEGDHYYTPYRELTSEGSQASFKISFDSPDPIEIASSLGSNSEEIEESKDDNPNGGVSIDQFGSFLELM</sequence>
<keyword evidence="3" id="KW-1185">Reference proteome</keyword>
<protein>
    <submittedName>
        <fullName evidence="2">Uncharacterized protein</fullName>
    </submittedName>
</protein>
<accession>A0AAD4SH12</accession>
<evidence type="ECO:0000313" key="2">
    <source>
        <dbReference type="EMBL" id="KAI3907568.1"/>
    </source>
</evidence>
<gene>
    <name evidence="2" type="ORF">MKW98_016212</name>
</gene>
<comment type="caution">
    <text evidence="2">The sequence shown here is derived from an EMBL/GenBank/DDBJ whole genome shotgun (WGS) entry which is preliminary data.</text>
</comment>
<dbReference type="EMBL" id="JAJJMB010010581">
    <property type="protein sequence ID" value="KAI3907568.1"/>
    <property type="molecule type" value="Genomic_DNA"/>
</dbReference>
<reference evidence="2" key="1">
    <citation type="submission" date="2022-04" db="EMBL/GenBank/DDBJ databases">
        <title>A functionally conserved STORR gene fusion in Papaver species that diverged 16.8 million years ago.</title>
        <authorList>
            <person name="Catania T."/>
        </authorList>
    </citation>
    <scope>NUCLEOTIDE SEQUENCE</scope>
    <source>
        <strain evidence="2">S-188037</strain>
    </source>
</reference>
<feature type="region of interest" description="Disordered" evidence="1">
    <location>
        <begin position="135"/>
        <end position="171"/>
    </location>
</feature>